<feature type="compositionally biased region" description="Low complexity" evidence="1">
    <location>
        <begin position="865"/>
        <end position="880"/>
    </location>
</feature>
<gene>
    <name evidence="2" type="ORF">PR048_003217</name>
</gene>
<dbReference type="Proteomes" id="UP001159363">
    <property type="component" value="Chromosome 1"/>
</dbReference>
<sequence length="880" mass="96927">MKGTSARETRRVELSWLSGEIWGALNEVLRADEGELRRGWNSAGMQGRRKREIPEKTPPTSGIVRHDSHLRKSGSGPAGDSTRFALVGSEQSNRSATAAPSETGRDQVLRFSLAEERSPGVKWANRNTEEHSERSPVQVVNKGLQTCIRRNKREAFPSTRAFQVGRHGLETVGNNFMEGFGRCLPSFHTRGSSLYPTGVVFHYGASSFLHFFTCETTVSLLASHHQGDPGSIPGRITPGFGTWDSCRTMLLVGGFFRGSSVSPSFHFGAAPYSPQSPSLALKTSMLRTILIFSLPSRLRAAVSGQAVIGMKMKIANQLIHFQGKVLNPAIAPPRSVRKRLPVWAALNVRILRAGEDEARPRVCSSTGMLAGECLAPSPPASSSTIPTYENPVTRPGIEPGSHWWEASRLTTQPPWPQNRMIKNTTFVFQGSRLPGDSFPRLRPGSAENDKGDTATLDKYSVAAKRKAFNWRVVFSSSRMYRLFTSRMRGRYEAVAAGDGGAASGRAGRVTRSLAARSRTATPVISSSSAPLQLRGTSFPGRSLPTPPYERLIGTRSATRTLHASSEPALEPSLHDTQFLLPSVIPMGITEGLTIAIAEEKKERISSYPHEQKRQQKMGMKTAKEMDIVPVGRTGANRSQGETPYACKRRKSCKETCIAAERDWAAMASDWGHEYLPNSPASHQGDRKFSHVGNVADVAGSRWRLLGHYRILQHCIVFPVPSPSPPHIAPKEVGTEQCRDVTADETPDHRENFRPATSSWHDSHRAGHPATGVRNRSPYMIRSRFPRVWETRRMARRGLYPDHCRLPSVVVVYSPRSPIKYRSHFTPCAQGRQPPTAPGSSVPKFSPAARRQAEIWSAMDVRCSPEEYPTTTGTTDPPNPS</sequence>
<organism evidence="2 3">
    <name type="scientific">Dryococelus australis</name>
    <dbReference type="NCBI Taxonomy" id="614101"/>
    <lineage>
        <taxon>Eukaryota</taxon>
        <taxon>Metazoa</taxon>
        <taxon>Ecdysozoa</taxon>
        <taxon>Arthropoda</taxon>
        <taxon>Hexapoda</taxon>
        <taxon>Insecta</taxon>
        <taxon>Pterygota</taxon>
        <taxon>Neoptera</taxon>
        <taxon>Polyneoptera</taxon>
        <taxon>Phasmatodea</taxon>
        <taxon>Verophasmatodea</taxon>
        <taxon>Anareolatae</taxon>
        <taxon>Phasmatidae</taxon>
        <taxon>Eurycanthinae</taxon>
        <taxon>Dryococelus</taxon>
    </lineage>
</organism>
<evidence type="ECO:0000313" key="3">
    <source>
        <dbReference type="Proteomes" id="UP001159363"/>
    </source>
</evidence>
<evidence type="ECO:0000256" key="1">
    <source>
        <dbReference type="SAM" id="MobiDB-lite"/>
    </source>
</evidence>
<dbReference type="EMBL" id="JARBHB010000001">
    <property type="protein sequence ID" value="KAJ8897864.1"/>
    <property type="molecule type" value="Genomic_DNA"/>
</dbReference>
<feature type="region of interest" description="Disordered" evidence="1">
    <location>
        <begin position="742"/>
        <end position="774"/>
    </location>
</feature>
<feature type="region of interest" description="Disordered" evidence="1">
    <location>
        <begin position="525"/>
        <end position="547"/>
    </location>
</feature>
<feature type="region of interest" description="Disordered" evidence="1">
    <location>
        <begin position="826"/>
        <end position="880"/>
    </location>
</feature>
<protein>
    <submittedName>
        <fullName evidence="2">Uncharacterized protein</fullName>
    </submittedName>
</protein>
<evidence type="ECO:0000313" key="2">
    <source>
        <dbReference type="EMBL" id="KAJ8897864.1"/>
    </source>
</evidence>
<reference evidence="2 3" key="1">
    <citation type="submission" date="2023-02" db="EMBL/GenBank/DDBJ databases">
        <title>LHISI_Scaffold_Assembly.</title>
        <authorList>
            <person name="Stuart O.P."/>
            <person name="Cleave R."/>
            <person name="Magrath M.J.L."/>
            <person name="Mikheyev A.S."/>
        </authorList>
    </citation>
    <scope>NUCLEOTIDE SEQUENCE [LARGE SCALE GENOMIC DNA]</scope>
    <source>
        <strain evidence="2">Daus_M_001</strain>
        <tissue evidence="2">Leg muscle</tissue>
    </source>
</reference>
<keyword evidence="3" id="KW-1185">Reference proteome</keyword>
<accession>A0ABQ9INS7</accession>
<name>A0ABQ9INS7_9NEOP</name>
<comment type="caution">
    <text evidence="2">The sequence shown here is derived from an EMBL/GenBank/DDBJ whole genome shotgun (WGS) entry which is preliminary data.</text>
</comment>
<proteinExistence type="predicted"/>
<feature type="region of interest" description="Disordered" evidence="1">
    <location>
        <begin position="39"/>
        <end position="83"/>
    </location>
</feature>
<feature type="compositionally biased region" description="Basic and acidic residues" evidence="1">
    <location>
        <begin position="742"/>
        <end position="752"/>
    </location>
</feature>